<feature type="transmembrane region" description="Helical" evidence="9">
    <location>
        <begin position="192"/>
        <end position="212"/>
    </location>
</feature>
<evidence type="ECO:0000256" key="4">
    <source>
        <dbReference type="ARBA" id="ARBA00023040"/>
    </source>
</evidence>
<evidence type="ECO:0000256" key="3">
    <source>
        <dbReference type="ARBA" id="ARBA00022989"/>
    </source>
</evidence>
<keyword evidence="2 9" id="KW-0812">Transmembrane</keyword>
<name>A0A448XC80_9PLAT</name>
<proteinExistence type="predicted"/>
<dbReference type="AlphaFoldDB" id="A0A448XC80"/>
<dbReference type="Gene3D" id="1.20.1070.10">
    <property type="entry name" value="Rhodopsin 7-helix transmembrane proteins"/>
    <property type="match status" value="1"/>
</dbReference>
<evidence type="ECO:0000313" key="12">
    <source>
        <dbReference type="Proteomes" id="UP000784294"/>
    </source>
</evidence>
<evidence type="ECO:0000256" key="6">
    <source>
        <dbReference type="ARBA" id="ARBA00023170"/>
    </source>
</evidence>
<dbReference type="PROSITE" id="PS50262">
    <property type="entry name" value="G_PROTEIN_RECEP_F1_2"/>
    <property type="match status" value="1"/>
</dbReference>
<reference evidence="11" key="1">
    <citation type="submission" date="2018-11" db="EMBL/GenBank/DDBJ databases">
        <authorList>
            <consortium name="Pathogen Informatics"/>
        </authorList>
    </citation>
    <scope>NUCLEOTIDE SEQUENCE</scope>
</reference>
<feature type="domain" description="G-protein coupled receptors family 1 profile" evidence="10">
    <location>
        <begin position="138"/>
        <end position="209"/>
    </location>
</feature>
<dbReference type="PRINTS" id="PR00237">
    <property type="entry name" value="GPCRRHODOPSN"/>
</dbReference>
<keyword evidence="7" id="KW-0807">Transducer</keyword>
<evidence type="ECO:0000256" key="5">
    <source>
        <dbReference type="ARBA" id="ARBA00023136"/>
    </source>
</evidence>
<sequence length="251" mass="27589">MLHGRHREKVDVMPKVGGSTINEKVACKNRPQIKSALRFTTSLLSELHGEKARLATASPFNKAQPCDTCHENSDTNGSAVTSLGTGATERASPRHRAIEGPDEGDFITSAAVTTTAKDIFSSQVGAPFVGSQLRADAKLEKKRKLRARVTKQVIVVTSLYGFCWLPTQFINAWFNIDRHGFPMNHAMKQAKFISQTLSFAASCINPIVYSLMSSSFRMAMAHQFHGLIRRDAGLRNGVETTLVLGDFSVHR</sequence>
<keyword evidence="5 9" id="KW-0472">Membrane</keyword>
<accession>A0A448XC80</accession>
<dbReference type="GO" id="GO:0004930">
    <property type="term" value="F:G protein-coupled receptor activity"/>
    <property type="evidence" value="ECO:0007669"/>
    <property type="project" value="UniProtKB-KW"/>
</dbReference>
<evidence type="ECO:0000256" key="2">
    <source>
        <dbReference type="ARBA" id="ARBA00022692"/>
    </source>
</evidence>
<dbReference type="GO" id="GO:0005886">
    <property type="term" value="C:plasma membrane"/>
    <property type="evidence" value="ECO:0007669"/>
    <property type="project" value="TreeGrafter"/>
</dbReference>
<keyword evidence="12" id="KW-1185">Reference proteome</keyword>
<dbReference type="PANTHER" id="PTHR45695:SF34">
    <property type="entry name" value="GALANIN RECEPTOR 2B-LIKE"/>
    <property type="match status" value="1"/>
</dbReference>
<dbReference type="InterPro" id="IPR000276">
    <property type="entry name" value="GPCR_Rhodpsn"/>
</dbReference>
<feature type="region of interest" description="Disordered" evidence="8">
    <location>
        <begin position="69"/>
        <end position="102"/>
    </location>
</feature>
<dbReference type="InterPro" id="IPR017452">
    <property type="entry name" value="GPCR_Rhodpsn_7TM"/>
</dbReference>
<comment type="caution">
    <text evidence="11">The sequence shown here is derived from an EMBL/GenBank/DDBJ whole genome shotgun (WGS) entry which is preliminary data.</text>
</comment>
<feature type="compositionally biased region" description="Polar residues" evidence="8">
    <location>
        <begin position="74"/>
        <end position="85"/>
    </location>
</feature>
<dbReference type="EMBL" id="CAAALY010245766">
    <property type="protein sequence ID" value="VEL33433.1"/>
    <property type="molecule type" value="Genomic_DNA"/>
</dbReference>
<dbReference type="Pfam" id="PF00001">
    <property type="entry name" value="7tm_1"/>
    <property type="match status" value="1"/>
</dbReference>
<keyword evidence="6" id="KW-0675">Receptor</keyword>
<dbReference type="OrthoDB" id="2132067at2759"/>
<organism evidence="11 12">
    <name type="scientific">Protopolystoma xenopodis</name>
    <dbReference type="NCBI Taxonomy" id="117903"/>
    <lineage>
        <taxon>Eukaryota</taxon>
        <taxon>Metazoa</taxon>
        <taxon>Spiralia</taxon>
        <taxon>Lophotrochozoa</taxon>
        <taxon>Platyhelminthes</taxon>
        <taxon>Monogenea</taxon>
        <taxon>Polyopisthocotylea</taxon>
        <taxon>Polystomatidea</taxon>
        <taxon>Polystomatidae</taxon>
        <taxon>Protopolystoma</taxon>
    </lineage>
</organism>
<evidence type="ECO:0000256" key="1">
    <source>
        <dbReference type="ARBA" id="ARBA00004141"/>
    </source>
</evidence>
<feature type="transmembrane region" description="Helical" evidence="9">
    <location>
        <begin position="153"/>
        <end position="172"/>
    </location>
</feature>
<comment type="subcellular location">
    <subcellularLocation>
        <location evidence="1">Membrane</location>
        <topology evidence="1">Multi-pass membrane protein</topology>
    </subcellularLocation>
</comment>
<evidence type="ECO:0000256" key="7">
    <source>
        <dbReference type="ARBA" id="ARBA00023224"/>
    </source>
</evidence>
<dbReference type="SUPFAM" id="SSF81321">
    <property type="entry name" value="Family A G protein-coupled receptor-like"/>
    <property type="match status" value="1"/>
</dbReference>
<evidence type="ECO:0000259" key="10">
    <source>
        <dbReference type="PROSITE" id="PS50262"/>
    </source>
</evidence>
<evidence type="ECO:0000313" key="11">
    <source>
        <dbReference type="EMBL" id="VEL33433.1"/>
    </source>
</evidence>
<keyword evidence="3 9" id="KW-1133">Transmembrane helix</keyword>
<keyword evidence="4" id="KW-0297">G-protein coupled receptor</keyword>
<evidence type="ECO:0000256" key="9">
    <source>
        <dbReference type="SAM" id="Phobius"/>
    </source>
</evidence>
<dbReference type="Proteomes" id="UP000784294">
    <property type="component" value="Unassembled WGS sequence"/>
</dbReference>
<protein>
    <recommendedName>
        <fullName evidence="10">G-protein coupled receptors family 1 profile domain-containing protein</fullName>
    </recommendedName>
</protein>
<evidence type="ECO:0000256" key="8">
    <source>
        <dbReference type="SAM" id="MobiDB-lite"/>
    </source>
</evidence>
<gene>
    <name evidence="11" type="ORF">PXEA_LOCUS26873</name>
</gene>
<dbReference type="PANTHER" id="PTHR45695">
    <property type="entry name" value="LEUCOKININ RECEPTOR-RELATED"/>
    <property type="match status" value="1"/>
</dbReference>